<evidence type="ECO:0000313" key="1">
    <source>
        <dbReference type="EMBL" id="OGI77047.1"/>
    </source>
</evidence>
<gene>
    <name evidence="1" type="ORF">A3D42_00815</name>
</gene>
<proteinExistence type="predicted"/>
<dbReference type="EMBL" id="MFUE01000019">
    <property type="protein sequence ID" value="OGI77047.1"/>
    <property type="molecule type" value="Genomic_DNA"/>
</dbReference>
<accession>A0A1F6W539</accession>
<organism evidence="1 2">
    <name type="scientific">Candidatus Nomurabacteria bacterium RIFCSPHIGHO2_02_FULL_41_18</name>
    <dbReference type="NCBI Taxonomy" id="1801754"/>
    <lineage>
        <taxon>Bacteria</taxon>
        <taxon>Candidatus Nomuraibacteriota</taxon>
    </lineage>
</organism>
<dbReference type="STRING" id="1801754.A3D42_00815"/>
<protein>
    <submittedName>
        <fullName evidence="1">Uncharacterized protein</fullName>
    </submittedName>
</protein>
<sequence length="120" mass="13948">MSEAGPGAQKDQKSEAFLTHWFLTIVTPLRLDYYRDRKAWEESISDIYKSQIKRITDRMQELLNGLQNGEFPVADPINPNNVIILISHIKLLPKEKPTPEDIQSLQDKFNELFPKRRGLL</sequence>
<dbReference type="AlphaFoldDB" id="A0A1F6W539"/>
<name>A0A1F6W539_9BACT</name>
<reference evidence="1 2" key="1">
    <citation type="journal article" date="2016" name="Nat. Commun.">
        <title>Thousands of microbial genomes shed light on interconnected biogeochemical processes in an aquifer system.</title>
        <authorList>
            <person name="Anantharaman K."/>
            <person name="Brown C.T."/>
            <person name="Hug L.A."/>
            <person name="Sharon I."/>
            <person name="Castelle C.J."/>
            <person name="Probst A.J."/>
            <person name="Thomas B.C."/>
            <person name="Singh A."/>
            <person name="Wilkins M.J."/>
            <person name="Karaoz U."/>
            <person name="Brodie E.L."/>
            <person name="Williams K.H."/>
            <person name="Hubbard S.S."/>
            <person name="Banfield J.F."/>
        </authorList>
    </citation>
    <scope>NUCLEOTIDE SEQUENCE [LARGE SCALE GENOMIC DNA]</scope>
</reference>
<dbReference type="Proteomes" id="UP000177777">
    <property type="component" value="Unassembled WGS sequence"/>
</dbReference>
<comment type="caution">
    <text evidence="1">The sequence shown here is derived from an EMBL/GenBank/DDBJ whole genome shotgun (WGS) entry which is preliminary data.</text>
</comment>
<evidence type="ECO:0000313" key="2">
    <source>
        <dbReference type="Proteomes" id="UP000177777"/>
    </source>
</evidence>